<evidence type="ECO:0000256" key="2">
    <source>
        <dbReference type="SAM" id="MobiDB-lite"/>
    </source>
</evidence>
<proteinExistence type="predicted"/>
<comment type="caution">
    <text evidence="4">The sequence shown here is derived from an EMBL/GenBank/DDBJ whole genome shotgun (WGS) entry which is preliminary data.</text>
</comment>
<dbReference type="OrthoDB" id="1683831at2759"/>
<dbReference type="GO" id="GO:0007166">
    <property type="term" value="P:cell surface receptor signaling pathway"/>
    <property type="evidence" value="ECO:0007669"/>
    <property type="project" value="InterPro"/>
</dbReference>
<protein>
    <recommendedName>
        <fullName evidence="3">DUF7792 domain-containing protein</fullName>
    </recommendedName>
</protein>
<dbReference type="SMART" id="SM00185">
    <property type="entry name" value="ARM"/>
    <property type="match status" value="5"/>
</dbReference>
<dbReference type="Proteomes" id="UP001141806">
    <property type="component" value="Unassembled WGS sequence"/>
</dbReference>
<name>A0A9Q0HAP3_9MAGN</name>
<evidence type="ECO:0000313" key="4">
    <source>
        <dbReference type="EMBL" id="KAJ4960324.1"/>
    </source>
</evidence>
<accession>A0A9Q0HAP3</accession>
<dbReference type="Pfam" id="PF00514">
    <property type="entry name" value="Arm"/>
    <property type="match status" value="1"/>
</dbReference>
<evidence type="ECO:0000259" key="3">
    <source>
        <dbReference type="Pfam" id="PF25055"/>
    </source>
</evidence>
<dbReference type="InterPro" id="IPR036537">
    <property type="entry name" value="Adaptor_Cbl_N_dom_sf"/>
</dbReference>
<dbReference type="Pfam" id="PF25055">
    <property type="entry name" value="DUF7792"/>
    <property type="match status" value="1"/>
</dbReference>
<dbReference type="SUPFAM" id="SSF48371">
    <property type="entry name" value="ARM repeat"/>
    <property type="match status" value="1"/>
</dbReference>
<sequence>MSVCRSTMAEKTIEEELSFPVVLAERIRKAVEEAESFKQECCDVGKQVDALSQMLRSAVRFTTSTPSLYERPVRCIVSDVTKNLERALALVRKCKHSGVLLRVVTITSAADFRKVFNLLDASIGDMKWLLSIFDSVTSGGIVHSFSPINCNDPILSWVWSFLASIQMGPLLDRFEAANGLASLAYDNERNKKIIVEEGGVPPLLKLLKEGASPDAQIAAATALLNLATDQKRVRIIAGELGIPLIVQVLFDSPMRVQNLVANLVAKMAKLDPDAQEEFARENVIRPLVSLLSIDVFLDEPNHGKPSFHSGVQKHEQMERKPVTTTMTTQNQNHSTHSRSSSSSSSYYSDAIARYGHHKKDRENEKPEVKLQLKISCAEALWVLSKGSLSNSRKITETRGLLCLAKLIENEQGELQHHCLMTVVEITAAAESDADFRHAALKTNSPPAKSIVEQLLRVTREVNIPSLQIAAIKSIGSLARTFPARETRVIVPLVTHLGNRNTEVATEAAIALGKFACPENFLRVEHSKAIIEFDGVPPLMRLLRSANESAQFHGLILLCYLALHVGNSKALEEARALTLLEGAVRSGAAQNPSLKELISKAIYYLEVYQSGIHHHRNSYAP</sequence>
<dbReference type="EMBL" id="JAMYWD010000009">
    <property type="protein sequence ID" value="KAJ4960324.1"/>
    <property type="molecule type" value="Genomic_DNA"/>
</dbReference>
<dbReference type="AlphaFoldDB" id="A0A9Q0HAP3"/>
<dbReference type="PROSITE" id="PS50176">
    <property type="entry name" value="ARM_REPEAT"/>
    <property type="match status" value="1"/>
</dbReference>
<dbReference type="PANTHER" id="PTHR46168:SF1">
    <property type="entry name" value="ARMADILLO REPEAT ONLY 4"/>
    <property type="match status" value="1"/>
</dbReference>
<feature type="domain" description="DUF7792" evidence="3">
    <location>
        <begin position="14"/>
        <end position="134"/>
    </location>
</feature>
<dbReference type="Gene3D" id="1.25.10.10">
    <property type="entry name" value="Leucine-rich Repeat Variant"/>
    <property type="match status" value="2"/>
</dbReference>
<dbReference type="PANTHER" id="PTHR46168">
    <property type="entry name" value="ARMADILLO REPEAT ONLY 4"/>
    <property type="match status" value="1"/>
</dbReference>
<feature type="region of interest" description="Disordered" evidence="2">
    <location>
        <begin position="304"/>
        <end position="345"/>
    </location>
</feature>
<reference evidence="4" key="1">
    <citation type="journal article" date="2023" name="Plant J.">
        <title>The genome of the king protea, Protea cynaroides.</title>
        <authorList>
            <person name="Chang J."/>
            <person name="Duong T.A."/>
            <person name="Schoeman C."/>
            <person name="Ma X."/>
            <person name="Roodt D."/>
            <person name="Barker N."/>
            <person name="Li Z."/>
            <person name="Van de Peer Y."/>
            <person name="Mizrachi E."/>
        </authorList>
    </citation>
    <scope>NUCLEOTIDE SEQUENCE</scope>
    <source>
        <tissue evidence="4">Young leaves</tissue>
    </source>
</reference>
<evidence type="ECO:0000256" key="1">
    <source>
        <dbReference type="PROSITE-ProRule" id="PRU00259"/>
    </source>
</evidence>
<feature type="compositionally biased region" description="Low complexity" evidence="2">
    <location>
        <begin position="333"/>
        <end position="345"/>
    </location>
</feature>
<dbReference type="InterPro" id="IPR000225">
    <property type="entry name" value="Armadillo"/>
</dbReference>
<feature type="repeat" description="ARM" evidence="1">
    <location>
        <begin position="198"/>
        <end position="241"/>
    </location>
</feature>
<evidence type="ECO:0000313" key="5">
    <source>
        <dbReference type="Proteomes" id="UP001141806"/>
    </source>
</evidence>
<keyword evidence="5" id="KW-1185">Reference proteome</keyword>
<feature type="compositionally biased region" description="Polar residues" evidence="2">
    <location>
        <begin position="322"/>
        <end position="332"/>
    </location>
</feature>
<gene>
    <name evidence="4" type="ORF">NE237_020234</name>
</gene>
<feature type="compositionally biased region" description="Basic and acidic residues" evidence="2">
    <location>
        <begin position="312"/>
        <end position="321"/>
    </location>
</feature>
<dbReference type="Gene3D" id="1.20.930.20">
    <property type="entry name" value="Adaptor protein Cbl, N-terminal domain"/>
    <property type="match status" value="1"/>
</dbReference>
<organism evidence="4 5">
    <name type="scientific">Protea cynaroides</name>
    <dbReference type="NCBI Taxonomy" id="273540"/>
    <lineage>
        <taxon>Eukaryota</taxon>
        <taxon>Viridiplantae</taxon>
        <taxon>Streptophyta</taxon>
        <taxon>Embryophyta</taxon>
        <taxon>Tracheophyta</taxon>
        <taxon>Spermatophyta</taxon>
        <taxon>Magnoliopsida</taxon>
        <taxon>Proteales</taxon>
        <taxon>Proteaceae</taxon>
        <taxon>Protea</taxon>
    </lineage>
</organism>
<dbReference type="InterPro" id="IPR011989">
    <property type="entry name" value="ARM-like"/>
</dbReference>
<dbReference type="InterPro" id="IPR016024">
    <property type="entry name" value="ARM-type_fold"/>
</dbReference>
<dbReference type="InterPro" id="IPR056694">
    <property type="entry name" value="DUF7792"/>
</dbReference>